<protein>
    <submittedName>
        <fullName evidence="2">Uncharacterized protein</fullName>
    </submittedName>
</protein>
<evidence type="ECO:0000313" key="3">
    <source>
        <dbReference type="Proteomes" id="UP000324222"/>
    </source>
</evidence>
<feature type="region of interest" description="Disordered" evidence="1">
    <location>
        <begin position="1"/>
        <end position="43"/>
    </location>
</feature>
<sequence>MHRASSKQERQQQAGGLAVKQAKRGREAGRQAGMQAGRRPAQPACLIVDTRQSLVILVV</sequence>
<name>A0A5B7I2Q8_PORTR</name>
<feature type="compositionally biased region" description="Basic and acidic residues" evidence="1">
    <location>
        <begin position="1"/>
        <end position="10"/>
    </location>
</feature>
<dbReference type="Proteomes" id="UP000324222">
    <property type="component" value="Unassembled WGS sequence"/>
</dbReference>
<gene>
    <name evidence="2" type="ORF">E2C01_070606</name>
</gene>
<dbReference type="EMBL" id="VSRR010042838">
    <property type="protein sequence ID" value="MPC76199.1"/>
    <property type="molecule type" value="Genomic_DNA"/>
</dbReference>
<reference evidence="2 3" key="1">
    <citation type="submission" date="2019-05" db="EMBL/GenBank/DDBJ databases">
        <title>Another draft genome of Portunus trituberculatus and its Hox gene families provides insights of decapod evolution.</title>
        <authorList>
            <person name="Jeong J.-H."/>
            <person name="Song I."/>
            <person name="Kim S."/>
            <person name="Choi T."/>
            <person name="Kim D."/>
            <person name="Ryu S."/>
            <person name="Kim W."/>
        </authorList>
    </citation>
    <scope>NUCLEOTIDE SEQUENCE [LARGE SCALE GENOMIC DNA]</scope>
    <source>
        <tissue evidence="2">Muscle</tissue>
    </source>
</reference>
<evidence type="ECO:0000313" key="2">
    <source>
        <dbReference type="EMBL" id="MPC76199.1"/>
    </source>
</evidence>
<proteinExistence type="predicted"/>
<dbReference type="AlphaFoldDB" id="A0A5B7I2Q8"/>
<keyword evidence="3" id="KW-1185">Reference proteome</keyword>
<organism evidence="2 3">
    <name type="scientific">Portunus trituberculatus</name>
    <name type="common">Swimming crab</name>
    <name type="synonym">Neptunus trituberculatus</name>
    <dbReference type="NCBI Taxonomy" id="210409"/>
    <lineage>
        <taxon>Eukaryota</taxon>
        <taxon>Metazoa</taxon>
        <taxon>Ecdysozoa</taxon>
        <taxon>Arthropoda</taxon>
        <taxon>Crustacea</taxon>
        <taxon>Multicrustacea</taxon>
        <taxon>Malacostraca</taxon>
        <taxon>Eumalacostraca</taxon>
        <taxon>Eucarida</taxon>
        <taxon>Decapoda</taxon>
        <taxon>Pleocyemata</taxon>
        <taxon>Brachyura</taxon>
        <taxon>Eubrachyura</taxon>
        <taxon>Portunoidea</taxon>
        <taxon>Portunidae</taxon>
        <taxon>Portuninae</taxon>
        <taxon>Portunus</taxon>
    </lineage>
</organism>
<accession>A0A5B7I2Q8</accession>
<comment type="caution">
    <text evidence="2">The sequence shown here is derived from an EMBL/GenBank/DDBJ whole genome shotgun (WGS) entry which is preliminary data.</text>
</comment>
<evidence type="ECO:0000256" key="1">
    <source>
        <dbReference type="SAM" id="MobiDB-lite"/>
    </source>
</evidence>